<evidence type="ECO:0000256" key="1">
    <source>
        <dbReference type="SAM" id="MobiDB-lite"/>
    </source>
</evidence>
<keyword evidence="2" id="KW-1133">Transmembrane helix</keyword>
<feature type="region of interest" description="Disordered" evidence="1">
    <location>
        <begin position="1"/>
        <end position="59"/>
    </location>
</feature>
<dbReference type="OrthoDB" id="533856at2759"/>
<comment type="caution">
    <text evidence="3">The sequence shown here is derived from an EMBL/GenBank/DDBJ whole genome shotgun (WGS) entry which is preliminary data.</text>
</comment>
<feature type="transmembrane region" description="Helical" evidence="2">
    <location>
        <begin position="157"/>
        <end position="177"/>
    </location>
</feature>
<dbReference type="EMBL" id="LSYV01000061">
    <property type="protein sequence ID" value="KXZ44983.1"/>
    <property type="molecule type" value="Genomic_DNA"/>
</dbReference>
<evidence type="ECO:0000313" key="3">
    <source>
        <dbReference type="EMBL" id="KXZ44983.1"/>
    </source>
</evidence>
<feature type="transmembrane region" description="Helical" evidence="2">
    <location>
        <begin position="218"/>
        <end position="251"/>
    </location>
</feature>
<gene>
    <name evidence="3" type="ORF">GPECTOR_60g761</name>
</gene>
<keyword evidence="2" id="KW-0812">Transmembrane</keyword>
<organism evidence="3 4">
    <name type="scientific">Gonium pectorale</name>
    <name type="common">Green alga</name>
    <dbReference type="NCBI Taxonomy" id="33097"/>
    <lineage>
        <taxon>Eukaryota</taxon>
        <taxon>Viridiplantae</taxon>
        <taxon>Chlorophyta</taxon>
        <taxon>core chlorophytes</taxon>
        <taxon>Chlorophyceae</taxon>
        <taxon>CS clade</taxon>
        <taxon>Chlamydomonadales</taxon>
        <taxon>Volvocaceae</taxon>
        <taxon>Gonium</taxon>
    </lineage>
</organism>
<reference evidence="4" key="1">
    <citation type="journal article" date="2016" name="Nat. Commun.">
        <title>The Gonium pectorale genome demonstrates co-option of cell cycle regulation during the evolution of multicellularity.</title>
        <authorList>
            <person name="Hanschen E.R."/>
            <person name="Marriage T.N."/>
            <person name="Ferris P.J."/>
            <person name="Hamaji T."/>
            <person name="Toyoda A."/>
            <person name="Fujiyama A."/>
            <person name="Neme R."/>
            <person name="Noguchi H."/>
            <person name="Minakuchi Y."/>
            <person name="Suzuki M."/>
            <person name="Kawai-Toyooka H."/>
            <person name="Smith D.R."/>
            <person name="Sparks H."/>
            <person name="Anderson J."/>
            <person name="Bakaric R."/>
            <person name="Luria V."/>
            <person name="Karger A."/>
            <person name="Kirschner M.W."/>
            <person name="Durand P.M."/>
            <person name="Michod R.E."/>
            <person name="Nozaki H."/>
            <person name="Olson B.J."/>
        </authorList>
    </citation>
    <scope>NUCLEOTIDE SEQUENCE [LARGE SCALE GENOMIC DNA]</scope>
    <source>
        <strain evidence="4">NIES-2863</strain>
    </source>
</reference>
<keyword evidence="4" id="KW-1185">Reference proteome</keyword>
<evidence type="ECO:0000313" key="4">
    <source>
        <dbReference type="Proteomes" id="UP000075714"/>
    </source>
</evidence>
<feature type="compositionally biased region" description="Basic and acidic residues" evidence="1">
    <location>
        <begin position="1"/>
        <end position="12"/>
    </location>
</feature>
<accession>A0A150G5D2</accession>
<feature type="transmembrane region" description="Helical" evidence="2">
    <location>
        <begin position="108"/>
        <end position="136"/>
    </location>
</feature>
<dbReference type="Proteomes" id="UP000075714">
    <property type="component" value="Unassembled WGS sequence"/>
</dbReference>
<protein>
    <submittedName>
        <fullName evidence="3">Uncharacterized protein</fullName>
    </submittedName>
</protein>
<feature type="transmembrane region" description="Helical" evidence="2">
    <location>
        <begin position="183"/>
        <end position="206"/>
    </location>
</feature>
<feature type="transmembrane region" description="Helical" evidence="2">
    <location>
        <begin position="340"/>
        <end position="359"/>
    </location>
</feature>
<name>A0A150G5D2_GONPE</name>
<proteinExistence type="predicted"/>
<keyword evidence="2" id="KW-0472">Membrane</keyword>
<dbReference type="AlphaFoldDB" id="A0A150G5D2"/>
<feature type="transmembrane region" description="Helical" evidence="2">
    <location>
        <begin position="75"/>
        <end position="102"/>
    </location>
</feature>
<feature type="compositionally biased region" description="Low complexity" evidence="1">
    <location>
        <begin position="44"/>
        <end position="59"/>
    </location>
</feature>
<evidence type="ECO:0000256" key="2">
    <source>
        <dbReference type="SAM" id="Phobius"/>
    </source>
</evidence>
<feature type="transmembrane region" description="Helical" evidence="2">
    <location>
        <begin position="271"/>
        <end position="292"/>
    </location>
</feature>
<sequence>MMTATRRADARLKGAPVVSEMDSEAPVAFKENNPDSIDEPTVSPTRQTGAGTPAAGRPALGPDTLMASAANLRPVNLGAVATMLLPVLTYGTAAAAAAAIFAPGAVGSFIFGGAALSATNRALLQGAGAALIPTLVSKHQIKRAADTGILASPVYKQLVSACLLHGVLGLVVLSQAVSLRNPVLAATVGGLTGLATLTTSFTIMKIRESGQLTPSGRGMLAGVISLLGPANLTSAAYSVLTATMIAAGAMFFTSDPTTPCAIFYAAKDSVHVFACRITGAAALANAIVLFTVKQAADQGRQTSPLYRSLNASLATYSGISALLLLYGLVTGLAMPVGATYGYVGLLTAVALVTGYNWALGSK</sequence>
<feature type="transmembrane region" description="Helical" evidence="2">
    <location>
        <begin position="313"/>
        <end position="334"/>
    </location>
</feature>